<dbReference type="AlphaFoldDB" id="A0A4Q5N219"/>
<evidence type="ECO:0000313" key="1">
    <source>
        <dbReference type="EMBL" id="RYV50081.1"/>
    </source>
</evidence>
<dbReference type="Pfam" id="PF08282">
    <property type="entry name" value="Hydrolase_3"/>
    <property type="match status" value="1"/>
</dbReference>
<accession>A0A4Q5N219</accession>
<dbReference type="SUPFAM" id="SSF56784">
    <property type="entry name" value="HAD-like"/>
    <property type="match status" value="1"/>
</dbReference>
<keyword evidence="1" id="KW-0378">Hydrolase</keyword>
<keyword evidence="2" id="KW-1185">Reference proteome</keyword>
<protein>
    <submittedName>
        <fullName evidence="1">HAD family hydrolase</fullName>
    </submittedName>
</protein>
<evidence type="ECO:0000313" key="2">
    <source>
        <dbReference type="Proteomes" id="UP000293764"/>
    </source>
</evidence>
<sequence length="287" mass="29683">MLLTTPSPRPLRMVATDLDGTIIPHGRTISDRTRAALEACEEAGVQVVYVTGRPPRWLAPVVAATSASRFAICANGSITLDLQTDAIFSLHAISNDVVLEVAHRLRSAVPDVVFAVETAHGLRVEAGYEAARGQGPAEGLAPPRGGPHDLWSAGTLEELLDDEPLIKMVAISAGSTPDGLLAAGRTHVTDLVAPTHSSPGLALLEMGPLGVTKASSLGALARAWGIDAADVVSFGDMPNDIEMLRWAGTSYAMSGGHADAIAAAGNLAPPAGEDGVAQVLERMLRGD</sequence>
<dbReference type="GO" id="GO:0000287">
    <property type="term" value="F:magnesium ion binding"/>
    <property type="evidence" value="ECO:0007669"/>
    <property type="project" value="TreeGrafter"/>
</dbReference>
<dbReference type="Gene3D" id="3.40.50.1000">
    <property type="entry name" value="HAD superfamily/HAD-like"/>
    <property type="match status" value="1"/>
</dbReference>
<dbReference type="InterPro" id="IPR036412">
    <property type="entry name" value="HAD-like_sf"/>
</dbReference>
<reference evidence="1 2" key="1">
    <citation type="submission" date="2019-01" db="EMBL/GenBank/DDBJ databases">
        <title>Novel species of Cellulomonas.</title>
        <authorList>
            <person name="Liu Q."/>
            <person name="Xin Y.-H."/>
        </authorList>
    </citation>
    <scope>NUCLEOTIDE SEQUENCE [LARGE SCALE GENOMIC DNA]</scope>
    <source>
        <strain evidence="1 2">HLT2-17</strain>
    </source>
</reference>
<dbReference type="RefSeq" id="WP_130103557.1">
    <property type="nucleotide sequence ID" value="NZ_SDWW01000042.1"/>
</dbReference>
<dbReference type="PANTHER" id="PTHR10000:SF8">
    <property type="entry name" value="HAD SUPERFAMILY HYDROLASE-LIKE, TYPE 3"/>
    <property type="match status" value="1"/>
</dbReference>
<dbReference type="GO" id="GO:0016791">
    <property type="term" value="F:phosphatase activity"/>
    <property type="evidence" value="ECO:0007669"/>
    <property type="project" value="UniProtKB-ARBA"/>
</dbReference>
<dbReference type="PANTHER" id="PTHR10000">
    <property type="entry name" value="PHOSPHOSERINE PHOSPHATASE"/>
    <property type="match status" value="1"/>
</dbReference>
<dbReference type="GO" id="GO:0005829">
    <property type="term" value="C:cytosol"/>
    <property type="evidence" value="ECO:0007669"/>
    <property type="project" value="TreeGrafter"/>
</dbReference>
<dbReference type="Gene3D" id="3.30.1240.10">
    <property type="match status" value="1"/>
</dbReference>
<name>A0A4Q5N219_9MICO</name>
<dbReference type="OrthoDB" id="3180855at2"/>
<organism evidence="1 2">
    <name type="scientific">Pengzhenrongella frigida</name>
    <dbReference type="NCBI Taxonomy" id="1259133"/>
    <lineage>
        <taxon>Bacteria</taxon>
        <taxon>Bacillati</taxon>
        <taxon>Actinomycetota</taxon>
        <taxon>Actinomycetes</taxon>
        <taxon>Micrococcales</taxon>
        <taxon>Pengzhenrongella</taxon>
    </lineage>
</organism>
<dbReference type="EMBL" id="SDWW01000042">
    <property type="protein sequence ID" value="RYV50081.1"/>
    <property type="molecule type" value="Genomic_DNA"/>
</dbReference>
<comment type="caution">
    <text evidence="1">The sequence shown here is derived from an EMBL/GenBank/DDBJ whole genome shotgun (WGS) entry which is preliminary data.</text>
</comment>
<dbReference type="InterPro" id="IPR023214">
    <property type="entry name" value="HAD_sf"/>
</dbReference>
<dbReference type="Proteomes" id="UP000293764">
    <property type="component" value="Unassembled WGS sequence"/>
</dbReference>
<gene>
    <name evidence="1" type="ORF">EUA98_15270</name>
</gene>
<proteinExistence type="predicted"/>